<dbReference type="SUPFAM" id="SSF53474">
    <property type="entry name" value="alpha/beta-Hydrolases"/>
    <property type="match status" value="1"/>
</dbReference>
<reference evidence="3 4" key="1">
    <citation type="submission" date="2020-03" db="EMBL/GenBank/DDBJ databases">
        <authorList>
            <person name="Picone N."/>
        </authorList>
    </citation>
    <scope>NUCLEOTIDE SEQUENCE [LARGE SCALE GENOMIC DNA]</scope>
    <source>
        <strain evidence="3">NSCAC1</strain>
    </source>
</reference>
<dbReference type="PANTHER" id="PTHR46118:SF4">
    <property type="entry name" value="PROTEIN ABHD11"/>
    <property type="match status" value="1"/>
</dbReference>
<keyword evidence="4" id="KW-1185">Reference proteome</keyword>
<gene>
    <name evidence="3" type="ORF">NSCAC_0659</name>
</gene>
<dbReference type="Proteomes" id="UP000516072">
    <property type="component" value="Chromosome"/>
</dbReference>
<evidence type="ECO:0000313" key="4">
    <source>
        <dbReference type="Proteomes" id="UP000516072"/>
    </source>
</evidence>
<dbReference type="EC" id="3.3.2.9" evidence="3"/>
<dbReference type="GO" id="GO:0016746">
    <property type="term" value="F:acyltransferase activity"/>
    <property type="evidence" value="ECO:0007669"/>
    <property type="project" value="UniProtKB-KW"/>
</dbReference>
<name>A0A7G1Q920_9GAMM</name>
<protein>
    <submittedName>
        <fullName evidence="3">Alpha/beta hydrolase fold hydrolase or acyltransferase</fullName>
        <ecNumber evidence="3">3.3.2.9</ecNumber>
    </submittedName>
</protein>
<dbReference type="InterPro" id="IPR029058">
    <property type="entry name" value="AB_hydrolase_fold"/>
</dbReference>
<feature type="domain" description="AB hydrolase-1" evidence="2">
    <location>
        <begin position="13"/>
        <end position="126"/>
    </location>
</feature>
<dbReference type="Pfam" id="PF00561">
    <property type="entry name" value="Abhydrolase_1"/>
    <property type="match status" value="1"/>
</dbReference>
<keyword evidence="3" id="KW-0808">Transferase</keyword>
<dbReference type="EMBL" id="LR778175">
    <property type="protein sequence ID" value="CAB1275423.1"/>
    <property type="molecule type" value="Genomic_DNA"/>
</dbReference>
<evidence type="ECO:0000313" key="3">
    <source>
        <dbReference type="EMBL" id="CAB1275423.1"/>
    </source>
</evidence>
<sequence length="252" mass="28527">MPFYYQSQGEGAPLVILHGLFGSMGNWRSIASKLSSDFKVITLDLPNHGYSPAQDFFNYQTLAQDIAYFLIENNFSPAILLGHSFGGKIAMQCALDFPNQVSGLIVVDIAPRAYNPSHNFIFDALISLDLSYYGSRSEIDKALSLKIPDMKVRQFLLMNLEKTKESYSWRINLVNLRNNYQAICAPITGNYPYKGKNLFIKGENSSYIAADDEQEIYCWFPYGSIYSIPNTDHWVHADSPKLFLEAILAFLK</sequence>
<evidence type="ECO:0000256" key="1">
    <source>
        <dbReference type="ARBA" id="ARBA00022801"/>
    </source>
</evidence>
<accession>A0A7G1Q920</accession>
<dbReference type="AlphaFoldDB" id="A0A7G1Q920"/>
<dbReference type="PANTHER" id="PTHR46118">
    <property type="entry name" value="PROTEIN ABHD11"/>
    <property type="match status" value="1"/>
</dbReference>
<proteinExistence type="predicted"/>
<dbReference type="KEGG" id="ntg:NSCAC_0659"/>
<dbReference type="PRINTS" id="PR00111">
    <property type="entry name" value="ABHYDROLASE"/>
</dbReference>
<evidence type="ECO:0000259" key="2">
    <source>
        <dbReference type="Pfam" id="PF00561"/>
    </source>
</evidence>
<organism evidence="3 4">
    <name type="scientific">Candidatus Nitrosacidococcus tergens</name>
    <dbReference type="NCBI Taxonomy" id="553981"/>
    <lineage>
        <taxon>Bacteria</taxon>
        <taxon>Pseudomonadati</taxon>
        <taxon>Pseudomonadota</taxon>
        <taxon>Gammaproteobacteria</taxon>
        <taxon>Chromatiales</taxon>
        <taxon>Chromatiaceae</taxon>
        <taxon>Candidatus Nitrosacidococcus</taxon>
    </lineage>
</organism>
<dbReference type="RefSeq" id="WP_197744992.1">
    <property type="nucleotide sequence ID" value="NZ_LR778175.1"/>
</dbReference>
<dbReference type="GO" id="GO:0033961">
    <property type="term" value="F:cis-stilbene-oxide hydrolase activity"/>
    <property type="evidence" value="ECO:0007669"/>
    <property type="project" value="UniProtKB-EC"/>
</dbReference>
<dbReference type="InterPro" id="IPR000073">
    <property type="entry name" value="AB_hydrolase_1"/>
</dbReference>
<keyword evidence="1 3" id="KW-0378">Hydrolase</keyword>
<keyword evidence="3" id="KW-0012">Acyltransferase</keyword>
<dbReference type="Gene3D" id="3.40.50.1820">
    <property type="entry name" value="alpha/beta hydrolase"/>
    <property type="match status" value="1"/>
</dbReference>